<evidence type="ECO:0008006" key="4">
    <source>
        <dbReference type="Google" id="ProtNLM"/>
    </source>
</evidence>
<organism evidence="2 3">
    <name type="scientific">Streptodolium elevatio</name>
    <dbReference type="NCBI Taxonomy" id="3157996"/>
    <lineage>
        <taxon>Bacteria</taxon>
        <taxon>Bacillati</taxon>
        <taxon>Actinomycetota</taxon>
        <taxon>Actinomycetes</taxon>
        <taxon>Kitasatosporales</taxon>
        <taxon>Streptomycetaceae</taxon>
        <taxon>Streptodolium</taxon>
    </lineage>
</organism>
<gene>
    <name evidence="2" type="ORF">AB0C36_28355</name>
</gene>
<reference evidence="2 3" key="1">
    <citation type="submission" date="2024-06" db="EMBL/GenBank/DDBJ databases">
        <title>The Natural Products Discovery Center: Release of the First 8490 Sequenced Strains for Exploring Actinobacteria Biosynthetic Diversity.</title>
        <authorList>
            <person name="Kalkreuter E."/>
            <person name="Kautsar S.A."/>
            <person name="Yang D."/>
            <person name="Bader C.D."/>
            <person name="Teijaro C.N."/>
            <person name="Fluegel L."/>
            <person name="Davis C.M."/>
            <person name="Simpson J.R."/>
            <person name="Lauterbach L."/>
            <person name="Steele A.D."/>
            <person name="Gui C."/>
            <person name="Meng S."/>
            <person name="Li G."/>
            <person name="Viehrig K."/>
            <person name="Ye F."/>
            <person name="Su P."/>
            <person name="Kiefer A.F."/>
            <person name="Nichols A."/>
            <person name="Cepeda A.J."/>
            <person name="Yan W."/>
            <person name="Fan B."/>
            <person name="Jiang Y."/>
            <person name="Adhikari A."/>
            <person name="Zheng C.-J."/>
            <person name="Schuster L."/>
            <person name="Cowan T.M."/>
            <person name="Smanski M.J."/>
            <person name="Chevrette M.G."/>
            <person name="De Carvalho L.P.S."/>
            <person name="Shen B."/>
        </authorList>
    </citation>
    <scope>NUCLEOTIDE SEQUENCE [LARGE SCALE GENOMIC DNA]</scope>
    <source>
        <strain evidence="2 3">NPDC048946</strain>
    </source>
</reference>
<feature type="transmembrane region" description="Helical" evidence="1">
    <location>
        <begin position="236"/>
        <end position="257"/>
    </location>
</feature>
<evidence type="ECO:0000256" key="1">
    <source>
        <dbReference type="SAM" id="Phobius"/>
    </source>
</evidence>
<protein>
    <recommendedName>
        <fullName evidence="4">Secreted protein</fullName>
    </recommendedName>
</protein>
<feature type="transmembrane region" description="Helical" evidence="1">
    <location>
        <begin position="416"/>
        <end position="435"/>
    </location>
</feature>
<dbReference type="Proteomes" id="UP001551482">
    <property type="component" value="Unassembled WGS sequence"/>
</dbReference>
<evidence type="ECO:0000313" key="3">
    <source>
        <dbReference type="Proteomes" id="UP001551482"/>
    </source>
</evidence>
<accession>A0ABV3DPL5</accession>
<keyword evidence="1" id="KW-0812">Transmembrane</keyword>
<feature type="transmembrane region" description="Helical" evidence="1">
    <location>
        <begin position="204"/>
        <end position="224"/>
    </location>
</feature>
<keyword evidence="3" id="KW-1185">Reference proteome</keyword>
<keyword evidence="1" id="KW-0472">Membrane</keyword>
<dbReference type="EMBL" id="JBEZFP010000088">
    <property type="protein sequence ID" value="MEU8137412.1"/>
    <property type="molecule type" value="Genomic_DNA"/>
</dbReference>
<sequence length="443" mass="46731">MVTAVAGPDAASVGRRAIGRVARGARTTPGRLALVGVLLVVLSLLAGLFAFLAVRERSQAAERVATRSEPLGVRTQELYRSLAEADAAAAAGLLSGGVEKKELREDYERSAETAQRTLMSASSAGASGPVAELLSRLAVEIPKYREDVARAKSETRQGHPVGASYLRAASRQMERVILPAAAELHEIAAGRLRDDHKAATGVPWTAYLSGAFAVAALVVAQVMLARRTKRVFNPGLLLASLAVAASLAWLTVGLSAARSDLADSRDEGWHPVDVLSDARFAVLKARAAEGQILVQNGTDGGVYEAALTEQFRLLQADGPEGLLNAAARRSADDTVTSARIADARAAVADWKVAHANVKEQYDQTNFKGAVALVINDDGLSQVAFERAEKALSEAIAKDQQDFEKAADRGRDAMEGLAVGLLVLAVAASAAIVDGVRRRLGEYR</sequence>
<feature type="transmembrane region" description="Helical" evidence="1">
    <location>
        <begin position="32"/>
        <end position="54"/>
    </location>
</feature>
<comment type="caution">
    <text evidence="2">The sequence shown here is derived from an EMBL/GenBank/DDBJ whole genome shotgun (WGS) entry which is preliminary data.</text>
</comment>
<keyword evidence="1" id="KW-1133">Transmembrane helix</keyword>
<evidence type="ECO:0000313" key="2">
    <source>
        <dbReference type="EMBL" id="MEU8137412.1"/>
    </source>
</evidence>
<name>A0ABV3DPL5_9ACTN</name>
<proteinExistence type="predicted"/>
<dbReference type="RefSeq" id="WP_358359269.1">
    <property type="nucleotide sequence ID" value="NZ_JBEZFP010000088.1"/>
</dbReference>